<dbReference type="EMBL" id="GL890840">
    <property type="protein sequence ID" value="EGJ34104.1"/>
    <property type="molecule type" value="Genomic_DNA"/>
</dbReference>
<dbReference type="HOGENOM" id="CLU_1433050_0_0_3"/>
<reference evidence="2" key="1">
    <citation type="journal article" date="2011" name="Proc. Natl. Acad. Sci. U.S.A.">
        <title>Genomic insights into the physiology and ecology of the marine filamentous cyanobacterium Lyngbya majuscula.</title>
        <authorList>
            <person name="Jones A.C."/>
            <person name="Monroe E.A."/>
            <person name="Podell S."/>
            <person name="Hess W.R."/>
            <person name="Klages S."/>
            <person name="Esquenazi E."/>
            <person name="Niessen S."/>
            <person name="Hoover H."/>
            <person name="Rothmann M."/>
            <person name="Lasken R.S."/>
            <person name="Yates J.R.III."/>
            <person name="Reinhardt R."/>
            <person name="Kube M."/>
            <person name="Burkart M.D."/>
            <person name="Allen E.E."/>
            <person name="Dorrestein P.C."/>
            <person name="Gerwick W.H."/>
            <person name="Gerwick L."/>
        </authorList>
    </citation>
    <scope>NUCLEOTIDE SEQUENCE [LARGE SCALE GENOMIC DNA]</scope>
    <source>
        <strain evidence="2">3L</strain>
    </source>
</reference>
<organism evidence="1 2">
    <name type="scientific">Moorena producens 3L</name>
    <dbReference type="NCBI Taxonomy" id="489825"/>
    <lineage>
        <taxon>Bacteria</taxon>
        <taxon>Bacillati</taxon>
        <taxon>Cyanobacteriota</taxon>
        <taxon>Cyanophyceae</taxon>
        <taxon>Coleofasciculales</taxon>
        <taxon>Coleofasciculaceae</taxon>
        <taxon>Moorena</taxon>
    </lineage>
</organism>
<gene>
    <name evidence="1" type="ORF">LYNGBM3L_21100</name>
</gene>
<name>F4XN45_9CYAN</name>
<dbReference type="OrthoDB" id="513439at2"/>
<dbReference type="RefSeq" id="WP_008181216.1">
    <property type="nucleotide sequence ID" value="NZ_GL890840.1"/>
</dbReference>
<dbReference type="Proteomes" id="UP000003959">
    <property type="component" value="Unassembled WGS sequence"/>
</dbReference>
<sequence length="189" mass="21243">MNRDTGTVYGAEWEEVKRILGAADLLLNIGGVCWLPEFRICKRRVLIDMDPFFTQIGKFAVEGRNDYHLYFSYGTNIGHSDCKIPTDGQDWLPIVPPVVPELWQNSASTPELADAAFTTIANWSAYGDVVYRGEPYGQKDQEFMRLLELPSRCSQKLELAISGHDSEIVTEVPPFVYTTMPLKGSPHKG</sequence>
<keyword evidence="2" id="KW-1185">Reference proteome</keyword>
<dbReference type="eggNOG" id="COG0438">
    <property type="taxonomic scope" value="Bacteria"/>
</dbReference>
<evidence type="ECO:0000313" key="1">
    <source>
        <dbReference type="EMBL" id="EGJ34104.1"/>
    </source>
</evidence>
<protein>
    <submittedName>
        <fullName evidence="1">Uncharacterized protein</fullName>
    </submittedName>
</protein>
<accession>F4XN45</accession>
<evidence type="ECO:0000313" key="2">
    <source>
        <dbReference type="Proteomes" id="UP000003959"/>
    </source>
</evidence>
<dbReference type="AlphaFoldDB" id="F4XN45"/>
<proteinExistence type="predicted"/>